<gene>
    <name evidence="3" type="ORF">NPIL_354441</name>
</gene>
<dbReference type="EMBL" id="BMAW01094662">
    <property type="protein sequence ID" value="GFS66754.1"/>
    <property type="molecule type" value="Genomic_DNA"/>
</dbReference>
<dbReference type="GO" id="GO:0006508">
    <property type="term" value="P:proteolysis"/>
    <property type="evidence" value="ECO:0007669"/>
    <property type="project" value="InterPro"/>
</dbReference>
<dbReference type="OrthoDB" id="6428319at2759"/>
<dbReference type="InterPro" id="IPR001254">
    <property type="entry name" value="Trypsin_dom"/>
</dbReference>
<evidence type="ECO:0000259" key="2">
    <source>
        <dbReference type="Pfam" id="PF00089"/>
    </source>
</evidence>
<dbReference type="SUPFAM" id="SSF50494">
    <property type="entry name" value="Trypsin-like serine proteases"/>
    <property type="match status" value="1"/>
</dbReference>
<reference evidence="3" key="1">
    <citation type="submission" date="2020-08" db="EMBL/GenBank/DDBJ databases">
        <title>Multicomponent nature underlies the extraordinary mechanical properties of spider dragline silk.</title>
        <authorList>
            <person name="Kono N."/>
            <person name="Nakamura H."/>
            <person name="Mori M."/>
            <person name="Yoshida Y."/>
            <person name="Ohtoshi R."/>
            <person name="Malay A.D."/>
            <person name="Moran D.A.P."/>
            <person name="Tomita M."/>
            <person name="Numata K."/>
            <person name="Arakawa K."/>
        </authorList>
    </citation>
    <scope>NUCLEOTIDE SEQUENCE</scope>
</reference>
<keyword evidence="1" id="KW-1015">Disulfide bond</keyword>
<comment type="caution">
    <text evidence="3">The sequence shown here is derived from an EMBL/GenBank/DDBJ whole genome shotgun (WGS) entry which is preliminary data.</text>
</comment>
<evidence type="ECO:0000256" key="1">
    <source>
        <dbReference type="ARBA" id="ARBA00023157"/>
    </source>
</evidence>
<proteinExistence type="predicted"/>
<accession>A0A8X6JFP7</accession>
<dbReference type="Pfam" id="PF00089">
    <property type="entry name" value="Trypsin"/>
    <property type="match status" value="1"/>
</dbReference>
<dbReference type="PANTHER" id="PTHR24252">
    <property type="entry name" value="ACROSIN-RELATED"/>
    <property type="match status" value="1"/>
</dbReference>
<sequence length="105" mass="11746">MLEEKKCQTSKMPNDCYVSPESIKAGVLYHPRKGDVMKKNILRIIPHPSYNSATGSNDIALIELENPIQCSDMPRPVCLPAQNMSEVGNELIIAGWGYSDRKKKI</sequence>
<evidence type="ECO:0000313" key="3">
    <source>
        <dbReference type="EMBL" id="GFS66754.1"/>
    </source>
</evidence>
<dbReference type="Gene3D" id="2.40.10.10">
    <property type="entry name" value="Trypsin-like serine proteases"/>
    <property type="match status" value="1"/>
</dbReference>
<dbReference type="PANTHER" id="PTHR24252:SF7">
    <property type="entry name" value="HYALIN"/>
    <property type="match status" value="1"/>
</dbReference>
<keyword evidence="4" id="KW-1185">Reference proteome</keyword>
<dbReference type="InterPro" id="IPR043504">
    <property type="entry name" value="Peptidase_S1_PA_chymotrypsin"/>
</dbReference>
<feature type="domain" description="Peptidase S1" evidence="2">
    <location>
        <begin position="30"/>
        <end position="103"/>
    </location>
</feature>
<feature type="non-terminal residue" evidence="3">
    <location>
        <position position="105"/>
    </location>
</feature>
<dbReference type="GO" id="GO:0004252">
    <property type="term" value="F:serine-type endopeptidase activity"/>
    <property type="evidence" value="ECO:0007669"/>
    <property type="project" value="InterPro"/>
</dbReference>
<dbReference type="AlphaFoldDB" id="A0A8X6JFP7"/>
<evidence type="ECO:0000313" key="4">
    <source>
        <dbReference type="Proteomes" id="UP000887013"/>
    </source>
</evidence>
<dbReference type="Proteomes" id="UP000887013">
    <property type="component" value="Unassembled WGS sequence"/>
</dbReference>
<dbReference type="InterPro" id="IPR009003">
    <property type="entry name" value="Peptidase_S1_PA"/>
</dbReference>
<organism evidence="3 4">
    <name type="scientific">Nephila pilipes</name>
    <name type="common">Giant wood spider</name>
    <name type="synonym">Nephila maculata</name>
    <dbReference type="NCBI Taxonomy" id="299642"/>
    <lineage>
        <taxon>Eukaryota</taxon>
        <taxon>Metazoa</taxon>
        <taxon>Ecdysozoa</taxon>
        <taxon>Arthropoda</taxon>
        <taxon>Chelicerata</taxon>
        <taxon>Arachnida</taxon>
        <taxon>Araneae</taxon>
        <taxon>Araneomorphae</taxon>
        <taxon>Entelegynae</taxon>
        <taxon>Araneoidea</taxon>
        <taxon>Nephilidae</taxon>
        <taxon>Nephila</taxon>
    </lineage>
</organism>
<name>A0A8X6JFP7_NEPPI</name>
<protein>
    <recommendedName>
        <fullName evidence="2">Peptidase S1 domain-containing protein</fullName>
    </recommendedName>
</protein>